<gene>
    <name evidence="1" type="ORF">SAMN05444164_0684</name>
</gene>
<reference evidence="1 2" key="1">
    <citation type="submission" date="2016-10" db="EMBL/GenBank/DDBJ databases">
        <authorList>
            <person name="de Groot N.N."/>
        </authorList>
    </citation>
    <scope>NUCLEOTIDE SEQUENCE [LARGE SCALE GENOMIC DNA]</scope>
    <source>
        <strain evidence="1 2">MT12</strain>
    </source>
</reference>
<proteinExistence type="predicted"/>
<dbReference type="RefSeq" id="WP_092114235.1">
    <property type="nucleotide sequence ID" value="NZ_FNTH01000001.1"/>
</dbReference>
<name>A0A1H4NNL3_9BRAD</name>
<dbReference type="Proteomes" id="UP000198992">
    <property type="component" value="Unassembled WGS sequence"/>
</dbReference>
<organism evidence="1 2">
    <name type="scientific">Bradyrhizobium erythrophlei</name>
    <dbReference type="NCBI Taxonomy" id="1437360"/>
    <lineage>
        <taxon>Bacteria</taxon>
        <taxon>Pseudomonadati</taxon>
        <taxon>Pseudomonadota</taxon>
        <taxon>Alphaproteobacteria</taxon>
        <taxon>Hyphomicrobiales</taxon>
        <taxon>Nitrobacteraceae</taxon>
        <taxon>Bradyrhizobium</taxon>
    </lineage>
</organism>
<dbReference type="EMBL" id="FNTH01000001">
    <property type="protein sequence ID" value="SEB96863.1"/>
    <property type="molecule type" value="Genomic_DNA"/>
</dbReference>
<sequence>MKPAASTIMKDYARKECVVSLMTVEHAGGKDVAAMVVDAHLQAIAAYLIRSIGRQKAYNVFARYADEVIKPTLPAGGSE</sequence>
<accession>A0A1H4NNL3</accession>
<protein>
    <submittedName>
        <fullName evidence="1">Uncharacterized protein</fullName>
    </submittedName>
</protein>
<dbReference type="OrthoDB" id="8240275at2"/>
<evidence type="ECO:0000313" key="1">
    <source>
        <dbReference type="EMBL" id="SEB96863.1"/>
    </source>
</evidence>
<dbReference type="AlphaFoldDB" id="A0A1H4NNL3"/>
<evidence type="ECO:0000313" key="2">
    <source>
        <dbReference type="Proteomes" id="UP000198992"/>
    </source>
</evidence>